<feature type="region of interest" description="Disordered" evidence="1">
    <location>
        <begin position="1"/>
        <end position="39"/>
    </location>
</feature>
<sequence length="303" mass="33215">MRLKGLFRRDRSEEDPAPAPPDEAPAPIPFPALPGPPRALPDPVRDDALLAAALGLCWRRGVLFAWNDLRRVARGVLLCRQAGARRAHVAQPWIPSEADEVLLEEARRLEMEEEAVRILAEGRAAHMPALGGSLDCDAPRPWWLRAPHDHPDLREMAGGPELVLDGSQLIHWPDPVARLRSLAATGARHVVLETPVIRSEGALRRAGYTPGALWHATGMTPAQSAAMAEFWAESGVALDQYRRFPHGFSLAEARSAGLGGQAWWSFTDEAGLRRLLRASGFALRSARPVWDGRSLVIVAEREA</sequence>
<protein>
    <submittedName>
        <fullName evidence="2">Uncharacterized protein</fullName>
    </submittedName>
</protein>
<comment type="caution">
    <text evidence="2">The sequence shown here is derived from an EMBL/GenBank/DDBJ whole genome shotgun (WGS) entry which is preliminary data.</text>
</comment>
<proteinExistence type="predicted"/>
<evidence type="ECO:0000313" key="2">
    <source>
        <dbReference type="EMBL" id="MCW8085417.1"/>
    </source>
</evidence>
<organism evidence="2 3">
    <name type="scientific">Sabulicella glaciei</name>
    <dbReference type="NCBI Taxonomy" id="2984948"/>
    <lineage>
        <taxon>Bacteria</taxon>
        <taxon>Pseudomonadati</taxon>
        <taxon>Pseudomonadota</taxon>
        <taxon>Alphaproteobacteria</taxon>
        <taxon>Acetobacterales</taxon>
        <taxon>Acetobacteraceae</taxon>
        <taxon>Sabulicella</taxon>
    </lineage>
</organism>
<keyword evidence="3" id="KW-1185">Reference proteome</keyword>
<dbReference type="EMBL" id="JAPFQI010000003">
    <property type="protein sequence ID" value="MCW8085417.1"/>
    <property type="molecule type" value="Genomic_DNA"/>
</dbReference>
<name>A0ABT3NTC6_9PROT</name>
<evidence type="ECO:0000256" key="1">
    <source>
        <dbReference type="SAM" id="MobiDB-lite"/>
    </source>
</evidence>
<feature type="compositionally biased region" description="Pro residues" evidence="1">
    <location>
        <begin position="17"/>
        <end position="39"/>
    </location>
</feature>
<reference evidence="2 3" key="1">
    <citation type="submission" date="2022-10" db="EMBL/GenBank/DDBJ databases">
        <title>Roseococcus glaciei nov., sp. nov., isolated from glacier.</title>
        <authorList>
            <person name="Liu Q."/>
            <person name="Xin Y.-H."/>
        </authorList>
    </citation>
    <scope>NUCLEOTIDE SEQUENCE [LARGE SCALE GENOMIC DNA]</scope>
    <source>
        <strain evidence="2 3">MDT2-1-1</strain>
    </source>
</reference>
<dbReference type="RefSeq" id="WP_301589309.1">
    <property type="nucleotide sequence ID" value="NZ_JAPFQI010000003.1"/>
</dbReference>
<accession>A0ABT3NTC6</accession>
<evidence type="ECO:0000313" key="3">
    <source>
        <dbReference type="Proteomes" id="UP001526430"/>
    </source>
</evidence>
<gene>
    <name evidence="2" type="ORF">OF850_07250</name>
</gene>
<dbReference type="Proteomes" id="UP001526430">
    <property type="component" value="Unassembled WGS sequence"/>
</dbReference>